<dbReference type="GO" id="GO:0006886">
    <property type="term" value="P:intracellular protein transport"/>
    <property type="evidence" value="ECO:0007669"/>
    <property type="project" value="TreeGrafter"/>
</dbReference>
<evidence type="ECO:0000256" key="4">
    <source>
        <dbReference type="SAM" id="Phobius"/>
    </source>
</evidence>
<dbReference type="GO" id="GO:0006906">
    <property type="term" value="P:vesicle fusion"/>
    <property type="evidence" value="ECO:0007669"/>
    <property type="project" value="TreeGrafter"/>
</dbReference>
<dbReference type="SUPFAM" id="SSF58038">
    <property type="entry name" value="SNARE fusion complex"/>
    <property type="match status" value="1"/>
</dbReference>
<dbReference type="AlphaFoldDB" id="A0AA36BTX6"/>
<feature type="compositionally biased region" description="Pro residues" evidence="3">
    <location>
        <begin position="18"/>
        <end position="29"/>
    </location>
</feature>
<keyword evidence="7" id="KW-1185">Reference proteome</keyword>
<feature type="transmembrane region" description="Helical" evidence="4">
    <location>
        <begin position="302"/>
        <end position="322"/>
    </location>
</feature>
<accession>A0AA36BTX6</accession>
<feature type="coiled-coil region" evidence="2">
    <location>
        <begin position="233"/>
        <end position="267"/>
    </location>
</feature>
<dbReference type="Gene3D" id="1.20.5.110">
    <property type="match status" value="1"/>
</dbReference>
<dbReference type="GO" id="GO:0012505">
    <property type="term" value="C:endomembrane system"/>
    <property type="evidence" value="ECO:0007669"/>
    <property type="project" value="TreeGrafter"/>
</dbReference>
<keyword evidence="2" id="KW-0175">Coiled coil</keyword>
<reference evidence="6" key="1">
    <citation type="submission" date="2023-08" db="EMBL/GenBank/DDBJ databases">
        <authorList>
            <person name="Alioto T."/>
            <person name="Alioto T."/>
            <person name="Gomez Garrido J."/>
        </authorList>
    </citation>
    <scope>NUCLEOTIDE SEQUENCE</scope>
</reference>
<name>A0AA36BTX6_OCTVU</name>
<comment type="similarity">
    <text evidence="1">Belongs to the syntaxin family.</text>
</comment>
<dbReference type="EMBL" id="OX597836">
    <property type="protein sequence ID" value="CAI9739631.1"/>
    <property type="molecule type" value="Genomic_DNA"/>
</dbReference>
<sequence>MFFQNRGINPLSAVNASIPPPTPPPPPPGASTMNFIDKTPESASEQKYSIQKLSLYIDKFLKVLEIDLGRLHQHRRNIEKYSRLDDLYSLNKEQVNAGRTVQQIKANIKELEKARSRIIDEDLSKFDAKLKHVKEKALTAITEYIDDGRSAEEEESDAEVCDSILTSNLMQQRRRSNETDYMSEEFVPHSLPVELERGSHISQLQVYNVPQDSQAAESWQNLKENLVDLNQMVHDFSSLVENQQEKIDQIEENLETAHDNIQAGAKNLSKSAKIKTAMIPLAGAIVGGIVGGPIGFVACAKLGGVAAAMGGGLIGFVGGKILKRRRQSVAEMEMNNLSKKGI</sequence>
<evidence type="ECO:0000256" key="2">
    <source>
        <dbReference type="SAM" id="Coils"/>
    </source>
</evidence>
<feature type="transmembrane region" description="Helical" evidence="4">
    <location>
        <begin position="276"/>
        <end position="296"/>
    </location>
</feature>
<dbReference type="GO" id="GO:0000149">
    <property type="term" value="F:SNARE binding"/>
    <property type="evidence" value="ECO:0007669"/>
    <property type="project" value="TreeGrafter"/>
</dbReference>
<evidence type="ECO:0000256" key="3">
    <source>
        <dbReference type="SAM" id="MobiDB-lite"/>
    </source>
</evidence>
<dbReference type="SUPFAM" id="SSF47661">
    <property type="entry name" value="t-snare proteins"/>
    <property type="match status" value="1"/>
</dbReference>
<keyword evidence="4" id="KW-1133">Transmembrane helix</keyword>
<dbReference type="SMART" id="SM00397">
    <property type="entry name" value="t_SNARE"/>
    <property type="match status" value="1"/>
</dbReference>
<feature type="domain" description="T-SNARE coiled-coil homology" evidence="5">
    <location>
        <begin position="204"/>
        <end position="271"/>
    </location>
</feature>
<evidence type="ECO:0000313" key="6">
    <source>
        <dbReference type="EMBL" id="CAI9739631.1"/>
    </source>
</evidence>
<dbReference type="InterPro" id="IPR059001">
    <property type="entry name" value="STX17_N"/>
</dbReference>
<organism evidence="6 7">
    <name type="scientific">Octopus vulgaris</name>
    <name type="common">Common octopus</name>
    <dbReference type="NCBI Taxonomy" id="6645"/>
    <lineage>
        <taxon>Eukaryota</taxon>
        <taxon>Metazoa</taxon>
        <taxon>Spiralia</taxon>
        <taxon>Lophotrochozoa</taxon>
        <taxon>Mollusca</taxon>
        <taxon>Cephalopoda</taxon>
        <taxon>Coleoidea</taxon>
        <taxon>Octopodiformes</taxon>
        <taxon>Octopoda</taxon>
        <taxon>Incirrata</taxon>
        <taxon>Octopodidae</taxon>
        <taxon>Octopus</taxon>
    </lineage>
</organism>
<feature type="region of interest" description="Disordered" evidence="3">
    <location>
        <begin position="1"/>
        <end position="36"/>
    </location>
</feature>
<evidence type="ECO:0000256" key="1">
    <source>
        <dbReference type="ARBA" id="ARBA00009063"/>
    </source>
</evidence>
<gene>
    <name evidence="6" type="ORF">OCTVUL_1B005450</name>
</gene>
<dbReference type="InterPro" id="IPR000727">
    <property type="entry name" value="T_SNARE_dom"/>
</dbReference>
<dbReference type="PANTHER" id="PTHR19957">
    <property type="entry name" value="SYNTAXIN"/>
    <property type="match status" value="1"/>
</dbReference>
<proteinExistence type="inferred from homology"/>
<keyword evidence="4" id="KW-0812">Transmembrane</keyword>
<protein>
    <submittedName>
        <fullName evidence="6">Syntaxin-17-like isoform X1</fullName>
    </submittedName>
</protein>
<dbReference type="GO" id="GO:0005886">
    <property type="term" value="C:plasma membrane"/>
    <property type="evidence" value="ECO:0007669"/>
    <property type="project" value="TreeGrafter"/>
</dbReference>
<dbReference type="GO" id="GO:0048278">
    <property type="term" value="P:vesicle docking"/>
    <property type="evidence" value="ECO:0007669"/>
    <property type="project" value="TreeGrafter"/>
</dbReference>
<feature type="coiled-coil region" evidence="2">
    <location>
        <begin position="94"/>
        <end position="121"/>
    </location>
</feature>
<dbReference type="InterPro" id="IPR045242">
    <property type="entry name" value="Syntaxin"/>
</dbReference>
<dbReference type="Proteomes" id="UP001162480">
    <property type="component" value="Chromosome 23"/>
</dbReference>
<dbReference type="GO" id="GO:0006887">
    <property type="term" value="P:exocytosis"/>
    <property type="evidence" value="ECO:0007669"/>
    <property type="project" value="TreeGrafter"/>
</dbReference>
<evidence type="ECO:0000259" key="5">
    <source>
        <dbReference type="SMART" id="SM00397"/>
    </source>
</evidence>
<dbReference type="InterPro" id="IPR010989">
    <property type="entry name" value="SNARE"/>
</dbReference>
<dbReference type="Pfam" id="PF26585">
    <property type="entry name" value="STX17_N"/>
    <property type="match status" value="1"/>
</dbReference>
<dbReference type="GO" id="GO:0005484">
    <property type="term" value="F:SNAP receptor activity"/>
    <property type="evidence" value="ECO:0007669"/>
    <property type="project" value="TreeGrafter"/>
</dbReference>
<keyword evidence="4" id="KW-0472">Membrane</keyword>
<dbReference type="PANTHER" id="PTHR19957:SF139">
    <property type="entry name" value="SYNTAXIN-17"/>
    <property type="match status" value="1"/>
</dbReference>
<evidence type="ECO:0000313" key="7">
    <source>
        <dbReference type="Proteomes" id="UP001162480"/>
    </source>
</evidence>
<dbReference type="GO" id="GO:0031201">
    <property type="term" value="C:SNARE complex"/>
    <property type="evidence" value="ECO:0007669"/>
    <property type="project" value="TreeGrafter"/>
</dbReference>